<evidence type="ECO:0000313" key="3">
    <source>
        <dbReference type="Proteomes" id="UP000189738"/>
    </source>
</evidence>
<name>A0A494JBX0_9FLAO</name>
<evidence type="ECO:0008006" key="4">
    <source>
        <dbReference type="Google" id="ProtNLM"/>
    </source>
</evidence>
<dbReference type="Proteomes" id="UP000189738">
    <property type="component" value="Chromosome"/>
</dbReference>
<dbReference type="AlphaFoldDB" id="A0A494JBX0"/>
<gene>
    <name evidence="1" type="ORF">AYC66_17875</name>
    <name evidence="2" type="ORF">BAY09_10965</name>
</gene>
<evidence type="ECO:0000313" key="1">
    <source>
        <dbReference type="EMBL" id="AQX52430.1"/>
    </source>
</evidence>
<accession>A0A494JBX0</accession>
<organism evidence="2">
    <name type="scientific">Elizabethkingia anophelis</name>
    <dbReference type="NCBI Taxonomy" id="1117645"/>
    <lineage>
        <taxon>Bacteria</taxon>
        <taxon>Pseudomonadati</taxon>
        <taxon>Bacteroidota</taxon>
        <taxon>Flavobacteriia</taxon>
        <taxon>Flavobacteriales</taxon>
        <taxon>Weeksellaceae</taxon>
        <taxon>Elizabethkingia</taxon>
    </lineage>
</organism>
<reference evidence="2" key="2">
    <citation type="submission" date="2016-06" db="EMBL/GenBank/DDBJ databases">
        <authorList>
            <person name="Nicholson A.C."/>
        </authorList>
    </citation>
    <scope>NUCLEOTIDE SEQUENCE [LARGE SCALE GENOMIC DNA]</scope>
    <source>
        <strain evidence="2">E6809</strain>
    </source>
</reference>
<protein>
    <recommendedName>
        <fullName evidence="4">Immunity protein 35 domain-containing protein</fullName>
    </recommendedName>
</protein>
<dbReference type="EMBL" id="CP014339">
    <property type="protein sequence ID" value="AQX52430.1"/>
    <property type="molecule type" value="Genomic_DNA"/>
</dbReference>
<sequence length="90" mass="10581">MKLTKENLEDIAREVCLRLEKEYYFYEVQSGEKDLFLGTDCLVSPPGKDEFYMFHGEKKVETFIVHNVAHSFANKQAGYIYLKRLEEVPL</sequence>
<dbReference type="EMBL" id="MAHS01000001">
    <property type="protein sequence ID" value="OPB53427.1"/>
    <property type="molecule type" value="Genomic_DNA"/>
</dbReference>
<evidence type="ECO:0000313" key="2">
    <source>
        <dbReference type="EMBL" id="OPB53427.1"/>
    </source>
</evidence>
<proteinExistence type="predicted"/>
<reference evidence="1 3" key="1">
    <citation type="submission" date="2016-02" db="EMBL/GenBank/DDBJ databases">
        <authorList>
            <person name="Nicholson A.C."/>
            <person name="Humrighouse B.W."/>
            <person name="Loparev V."/>
            <person name="Emery B."/>
            <person name="Graziano J."/>
            <person name="McQuiston J.R."/>
        </authorList>
    </citation>
    <scope>NUCLEOTIDE SEQUENCE [LARGE SCALE GENOMIC DNA]</scope>
    <source>
        <strain evidence="1 3">E6809</strain>
    </source>
</reference>
<dbReference type="RefSeq" id="WP_078719792.1">
    <property type="nucleotide sequence ID" value="NZ_CP014339.1"/>
</dbReference>